<dbReference type="AlphaFoldDB" id="A0A078KYE2"/>
<dbReference type="RefSeq" id="WP_043873252.1">
    <property type="nucleotide sequence ID" value="NZ_CCVW01000001.1"/>
</dbReference>
<evidence type="ECO:0000256" key="2">
    <source>
        <dbReference type="ARBA" id="ARBA00023012"/>
    </source>
</evidence>
<dbReference type="CDD" id="cd17546">
    <property type="entry name" value="REC_hyHK_CKI1_RcsC-like"/>
    <property type="match status" value="1"/>
</dbReference>
<dbReference type="InterPro" id="IPR001789">
    <property type="entry name" value="Sig_transdc_resp-reg_receiver"/>
</dbReference>
<evidence type="ECO:0000313" key="6">
    <source>
        <dbReference type="Proteomes" id="UP000044071"/>
    </source>
</evidence>
<keyword evidence="6" id="KW-1185">Reference proteome</keyword>
<keyword evidence="5" id="KW-0808">Transferase</keyword>
<keyword evidence="5" id="KW-0418">Kinase</keyword>
<dbReference type="SMART" id="SM00448">
    <property type="entry name" value="REC"/>
    <property type="match status" value="1"/>
</dbReference>
<sequence>MSKSIKRILLVEDELESQIIIELLLNRHPSQIDIVSDGLTALQKACPKSYDCIFMDLGLPKLGGIQAFMTIKDVFKTRALILPPVIAMTEFINYPLIEQCFELGMVSVLFKPLKERHIDQLFARLAELEKKNERSNHAPKNTVISTGHKPILKSVKSDSEPCLLGVQRYSSFLMGAKRL</sequence>
<feature type="domain" description="Response regulatory" evidence="4">
    <location>
        <begin position="7"/>
        <end position="126"/>
    </location>
</feature>
<reference evidence="5 6" key="1">
    <citation type="submission" date="2014-06" db="EMBL/GenBank/DDBJ databases">
        <authorList>
            <person name="Urmite Genomes Urmite Genomes"/>
        </authorList>
    </citation>
    <scope>NUCLEOTIDE SEQUENCE [LARGE SCALE GENOMIC DNA]</scope>
</reference>
<evidence type="ECO:0000256" key="1">
    <source>
        <dbReference type="ARBA" id="ARBA00022553"/>
    </source>
</evidence>
<dbReference type="GO" id="GO:0000160">
    <property type="term" value="P:phosphorelay signal transduction system"/>
    <property type="evidence" value="ECO:0007669"/>
    <property type="project" value="UniProtKB-KW"/>
</dbReference>
<dbReference type="Proteomes" id="UP000044071">
    <property type="component" value="Unassembled WGS sequence"/>
</dbReference>
<accession>A0A078KYE2</accession>
<dbReference type="GO" id="GO:0016301">
    <property type="term" value="F:kinase activity"/>
    <property type="evidence" value="ECO:0007669"/>
    <property type="project" value="UniProtKB-KW"/>
</dbReference>
<dbReference type="PROSITE" id="PS50110">
    <property type="entry name" value="RESPONSE_REGULATORY"/>
    <property type="match status" value="1"/>
</dbReference>
<dbReference type="eggNOG" id="COG0784">
    <property type="taxonomic scope" value="Bacteria"/>
</dbReference>
<organism evidence="5 6">
    <name type="scientific">Legionella massiliensis</name>
    <dbReference type="NCBI Taxonomy" id="1034943"/>
    <lineage>
        <taxon>Bacteria</taxon>
        <taxon>Pseudomonadati</taxon>
        <taxon>Pseudomonadota</taxon>
        <taxon>Gammaproteobacteria</taxon>
        <taxon>Legionellales</taxon>
        <taxon>Legionellaceae</taxon>
        <taxon>Legionella</taxon>
    </lineage>
</organism>
<name>A0A078KYE2_9GAMM</name>
<dbReference type="OrthoDB" id="9806704at2"/>
<dbReference type="STRING" id="1034943.BN59_01070"/>
<dbReference type="PANTHER" id="PTHR45339">
    <property type="entry name" value="HYBRID SIGNAL TRANSDUCTION HISTIDINE KINASE J"/>
    <property type="match status" value="1"/>
</dbReference>
<evidence type="ECO:0000256" key="3">
    <source>
        <dbReference type="PROSITE-ProRule" id="PRU00169"/>
    </source>
</evidence>
<dbReference type="EMBL" id="CCSB01000001">
    <property type="protein sequence ID" value="CDZ76794.1"/>
    <property type="molecule type" value="Genomic_DNA"/>
</dbReference>
<evidence type="ECO:0000259" key="4">
    <source>
        <dbReference type="PROSITE" id="PS50110"/>
    </source>
</evidence>
<dbReference type="SUPFAM" id="SSF52172">
    <property type="entry name" value="CheY-like"/>
    <property type="match status" value="1"/>
</dbReference>
<dbReference type="PANTHER" id="PTHR45339:SF1">
    <property type="entry name" value="HYBRID SIGNAL TRANSDUCTION HISTIDINE KINASE J"/>
    <property type="match status" value="1"/>
</dbReference>
<protein>
    <submittedName>
        <fullName evidence="5">Autoinducer 2 sensor kinase/phosphatase LuxQ</fullName>
    </submittedName>
</protein>
<dbReference type="Gene3D" id="3.40.50.2300">
    <property type="match status" value="1"/>
</dbReference>
<dbReference type="Pfam" id="PF00072">
    <property type="entry name" value="Response_reg"/>
    <property type="match status" value="1"/>
</dbReference>
<gene>
    <name evidence="5" type="primary">luxQ_2</name>
    <name evidence="5" type="ORF">BN59_01070</name>
</gene>
<feature type="modified residue" description="4-aspartylphosphate" evidence="3">
    <location>
        <position position="56"/>
    </location>
</feature>
<evidence type="ECO:0000313" key="5">
    <source>
        <dbReference type="EMBL" id="CDZ76794.1"/>
    </source>
</evidence>
<proteinExistence type="predicted"/>
<dbReference type="InterPro" id="IPR011006">
    <property type="entry name" value="CheY-like_superfamily"/>
</dbReference>
<keyword evidence="1 3" id="KW-0597">Phosphoprotein</keyword>
<keyword evidence="2" id="KW-0902">Two-component regulatory system</keyword>